<evidence type="ECO:0000313" key="2">
    <source>
        <dbReference type="Proteomes" id="UP000464378"/>
    </source>
</evidence>
<evidence type="ECO:0000313" key="1">
    <source>
        <dbReference type="EMBL" id="VIP00831.1"/>
    </source>
</evidence>
<dbReference type="InParanoid" id="A0A6C2YHU4"/>
<accession>A0A6C2YHU4</accession>
<dbReference type="KEGG" id="tim:GMBLW1_31290"/>
<dbReference type="EMBL" id="LR593887">
    <property type="protein sequence ID" value="VTR97080.1"/>
    <property type="molecule type" value="Genomic_DNA"/>
</dbReference>
<keyword evidence="2" id="KW-1185">Reference proteome</keyword>
<dbReference type="Proteomes" id="UP000464378">
    <property type="component" value="Chromosome"/>
</dbReference>
<organism evidence="1">
    <name type="scientific">Tuwongella immobilis</name>
    <dbReference type="NCBI Taxonomy" id="692036"/>
    <lineage>
        <taxon>Bacteria</taxon>
        <taxon>Pseudomonadati</taxon>
        <taxon>Planctomycetota</taxon>
        <taxon>Planctomycetia</taxon>
        <taxon>Gemmatales</taxon>
        <taxon>Gemmataceae</taxon>
        <taxon>Tuwongella</taxon>
    </lineage>
</organism>
<sequence length="53" mass="5498">MKPIGERRSIICVSATSTPTQSAATSGVVAAAHHADGYWINHVDLQGCFSALA</sequence>
<gene>
    <name evidence="1" type="ORF">GMBLW1_31290</name>
</gene>
<protein>
    <submittedName>
        <fullName evidence="1">Uncharacterized protein</fullName>
    </submittedName>
</protein>
<proteinExistence type="predicted"/>
<reference evidence="1" key="1">
    <citation type="submission" date="2019-04" db="EMBL/GenBank/DDBJ databases">
        <authorList>
            <consortium name="Science for Life Laboratories"/>
        </authorList>
    </citation>
    <scope>NUCLEOTIDE SEQUENCE</scope>
    <source>
        <strain evidence="1">MBLW1</strain>
    </source>
</reference>
<dbReference type="EMBL" id="LR586016">
    <property type="protein sequence ID" value="VIP00831.1"/>
    <property type="molecule type" value="Genomic_DNA"/>
</dbReference>
<name>A0A6C2YHU4_9BACT</name>
<dbReference type="AlphaFoldDB" id="A0A6C2YHU4"/>